<dbReference type="Proteomes" id="UP000276133">
    <property type="component" value="Unassembled WGS sequence"/>
</dbReference>
<keyword evidence="3" id="KW-1185">Reference proteome</keyword>
<evidence type="ECO:0000313" key="3">
    <source>
        <dbReference type="Proteomes" id="UP000276133"/>
    </source>
</evidence>
<feature type="transmembrane region" description="Helical" evidence="1">
    <location>
        <begin position="50"/>
        <end position="72"/>
    </location>
</feature>
<evidence type="ECO:0000256" key="1">
    <source>
        <dbReference type="SAM" id="Phobius"/>
    </source>
</evidence>
<organism evidence="2 3">
    <name type="scientific">Brachionus plicatilis</name>
    <name type="common">Marine rotifer</name>
    <name type="synonym">Brachionus muelleri</name>
    <dbReference type="NCBI Taxonomy" id="10195"/>
    <lineage>
        <taxon>Eukaryota</taxon>
        <taxon>Metazoa</taxon>
        <taxon>Spiralia</taxon>
        <taxon>Gnathifera</taxon>
        <taxon>Rotifera</taxon>
        <taxon>Eurotatoria</taxon>
        <taxon>Monogononta</taxon>
        <taxon>Pseudotrocha</taxon>
        <taxon>Ploima</taxon>
        <taxon>Brachionidae</taxon>
        <taxon>Brachionus</taxon>
    </lineage>
</organism>
<keyword evidence="1" id="KW-1133">Transmembrane helix</keyword>
<comment type="caution">
    <text evidence="2">The sequence shown here is derived from an EMBL/GenBank/DDBJ whole genome shotgun (WGS) entry which is preliminary data.</text>
</comment>
<accession>A0A3M7PFG7</accession>
<gene>
    <name evidence="2" type="ORF">BpHYR1_018007</name>
</gene>
<name>A0A3M7PFG7_BRAPC</name>
<sequence>MSQRPRNKIRFSKAKKTEIEMLINQRFFNEEGFNQIDIKTFKINISKKEIIVVLQSIEFFFAITDFSLVMVFQ</sequence>
<proteinExistence type="predicted"/>
<dbReference type="EMBL" id="REGN01011192">
    <property type="protein sequence ID" value="RMZ97773.1"/>
    <property type="molecule type" value="Genomic_DNA"/>
</dbReference>
<keyword evidence="1" id="KW-0472">Membrane</keyword>
<evidence type="ECO:0000313" key="2">
    <source>
        <dbReference type="EMBL" id="RMZ97773.1"/>
    </source>
</evidence>
<dbReference type="AlphaFoldDB" id="A0A3M7PFG7"/>
<reference evidence="2 3" key="1">
    <citation type="journal article" date="2018" name="Sci. Rep.">
        <title>Genomic signatures of local adaptation to the degree of environmental predictability in rotifers.</title>
        <authorList>
            <person name="Franch-Gras L."/>
            <person name="Hahn C."/>
            <person name="Garcia-Roger E.M."/>
            <person name="Carmona M.J."/>
            <person name="Serra M."/>
            <person name="Gomez A."/>
        </authorList>
    </citation>
    <scope>NUCLEOTIDE SEQUENCE [LARGE SCALE GENOMIC DNA]</scope>
    <source>
        <strain evidence="2">HYR1</strain>
    </source>
</reference>
<protein>
    <submittedName>
        <fullName evidence="2">Uncharacterized protein</fullName>
    </submittedName>
</protein>
<keyword evidence="1" id="KW-0812">Transmembrane</keyword>